<evidence type="ECO:0000313" key="2">
    <source>
        <dbReference type="Proteomes" id="UP000632454"/>
    </source>
</evidence>
<dbReference type="InterPro" id="IPR036182">
    <property type="entry name" value="PCuAC_sf"/>
</dbReference>
<dbReference type="EMBL" id="BMCS01000001">
    <property type="protein sequence ID" value="GGF26709.1"/>
    <property type="molecule type" value="Genomic_DNA"/>
</dbReference>
<evidence type="ECO:0000313" key="1">
    <source>
        <dbReference type="EMBL" id="GGF26709.1"/>
    </source>
</evidence>
<reference evidence="2" key="1">
    <citation type="journal article" date="2019" name="Int. J. Syst. Evol. Microbiol.">
        <title>The Global Catalogue of Microorganisms (GCM) 10K type strain sequencing project: providing services to taxonomists for standard genome sequencing and annotation.</title>
        <authorList>
            <consortium name="The Broad Institute Genomics Platform"/>
            <consortium name="The Broad Institute Genome Sequencing Center for Infectious Disease"/>
            <person name="Wu L."/>
            <person name="Ma J."/>
        </authorList>
    </citation>
    <scope>NUCLEOTIDE SEQUENCE [LARGE SCALE GENOMIC DNA]</scope>
    <source>
        <strain evidence="2">CCM 7855</strain>
    </source>
</reference>
<proteinExistence type="predicted"/>
<gene>
    <name evidence="1" type="ORF">GCM10007298_23310</name>
</gene>
<dbReference type="Gene3D" id="2.60.40.1890">
    <property type="entry name" value="PCu(A)C copper chaperone"/>
    <property type="match status" value="1"/>
</dbReference>
<comment type="caution">
    <text evidence="1">The sequence shown here is derived from an EMBL/GenBank/DDBJ whole genome shotgun (WGS) entry which is preliminary data.</text>
</comment>
<protein>
    <recommendedName>
        <fullName evidence="3">Copper chaperone PCu(A)C</fullName>
    </recommendedName>
</protein>
<dbReference type="Proteomes" id="UP000632454">
    <property type="component" value="Unassembled WGS sequence"/>
</dbReference>
<accession>A0ABQ1UTH2</accession>
<dbReference type="Pfam" id="PF04314">
    <property type="entry name" value="PCuAC"/>
    <property type="match status" value="1"/>
</dbReference>
<name>A0ABQ1UTH2_9NOCA</name>
<evidence type="ECO:0008006" key="3">
    <source>
        <dbReference type="Google" id="ProtNLM"/>
    </source>
</evidence>
<organism evidence="1 2">
    <name type="scientific">Williamsia phyllosphaerae</name>
    <dbReference type="NCBI Taxonomy" id="885042"/>
    <lineage>
        <taxon>Bacteria</taxon>
        <taxon>Bacillati</taxon>
        <taxon>Actinomycetota</taxon>
        <taxon>Actinomycetes</taxon>
        <taxon>Mycobacteriales</taxon>
        <taxon>Nocardiaceae</taxon>
        <taxon>Williamsia</taxon>
    </lineage>
</organism>
<sequence length="155" mass="15474">MATTLAALAALSACGGDDDGGSSNRGSGTETDPISVENVFVVPAAVPGNCTVQVGGTAALRYVVSNSSSTTPDRLVSISSAQAERVETAPALPVEIPVNTTTGSGQPAQGADALTTRLVGLRDAAAPGVSFDVRFMFAAAGEITVRVPVEACPVR</sequence>
<keyword evidence="2" id="KW-1185">Reference proteome</keyword>
<dbReference type="InterPro" id="IPR007410">
    <property type="entry name" value="LpqE-like"/>
</dbReference>